<accession>A0A8J3C151</accession>
<protein>
    <submittedName>
        <fullName evidence="1">Uncharacterized protein</fullName>
    </submittedName>
</protein>
<dbReference type="EMBL" id="BMMX01000013">
    <property type="protein sequence ID" value="GGK95864.1"/>
    <property type="molecule type" value="Genomic_DNA"/>
</dbReference>
<dbReference type="Proteomes" id="UP000656042">
    <property type="component" value="Unassembled WGS sequence"/>
</dbReference>
<dbReference type="AlphaFoldDB" id="A0A8J3C151"/>
<sequence>MIDFNVVVPEGWANIPTTPEFARVRKRIIDDIVRHHLPDSLPRDKAGPWRRILRKELTEATDEAARNGARAVLLPLREFNGVRLPGSMVMSVLEGGDDNVTTETVLGSILADAGENGTSLEIAGAPAARVAAVVDSAALRRTSPSLRVSYYVAHPEVSGVWGLLTFTVLSDGDVEADAVQAVVLVFDAIVGTLRWGNRDDIPTEDEVLAHMSPVGAEPPTTETRA</sequence>
<name>A0A8J3C151_9ACTN</name>
<proteinExistence type="predicted"/>
<keyword evidence="2" id="KW-1185">Reference proteome</keyword>
<comment type="caution">
    <text evidence="1">The sequence shown here is derived from an EMBL/GenBank/DDBJ whole genome shotgun (WGS) entry which is preliminary data.</text>
</comment>
<organism evidence="1 2">
    <name type="scientific">Mangrovihabitans endophyticus</name>
    <dbReference type="NCBI Taxonomy" id="1751298"/>
    <lineage>
        <taxon>Bacteria</taxon>
        <taxon>Bacillati</taxon>
        <taxon>Actinomycetota</taxon>
        <taxon>Actinomycetes</taxon>
        <taxon>Micromonosporales</taxon>
        <taxon>Micromonosporaceae</taxon>
        <taxon>Mangrovihabitans</taxon>
    </lineage>
</organism>
<dbReference type="RefSeq" id="WP_189080048.1">
    <property type="nucleotide sequence ID" value="NZ_BMMX01000013.1"/>
</dbReference>
<evidence type="ECO:0000313" key="2">
    <source>
        <dbReference type="Proteomes" id="UP000656042"/>
    </source>
</evidence>
<reference evidence="1" key="2">
    <citation type="submission" date="2020-09" db="EMBL/GenBank/DDBJ databases">
        <authorList>
            <person name="Sun Q."/>
            <person name="Zhou Y."/>
        </authorList>
    </citation>
    <scope>NUCLEOTIDE SEQUENCE</scope>
    <source>
        <strain evidence="1">CGMCC 4.7299</strain>
    </source>
</reference>
<evidence type="ECO:0000313" key="1">
    <source>
        <dbReference type="EMBL" id="GGK95864.1"/>
    </source>
</evidence>
<reference evidence="1" key="1">
    <citation type="journal article" date="2014" name="Int. J. Syst. Evol. Microbiol.">
        <title>Complete genome sequence of Corynebacterium casei LMG S-19264T (=DSM 44701T), isolated from a smear-ripened cheese.</title>
        <authorList>
            <consortium name="US DOE Joint Genome Institute (JGI-PGF)"/>
            <person name="Walter F."/>
            <person name="Albersmeier A."/>
            <person name="Kalinowski J."/>
            <person name="Ruckert C."/>
        </authorList>
    </citation>
    <scope>NUCLEOTIDE SEQUENCE</scope>
    <source>
        <strain evidence="1">CGMCC 4.7299</strain>
    </source>
</reference>
<gene>
    <name evidence="1" type="ORF">GCM10012284_32530</name>
</gene>